<feature type="region of interest" description="Disordered" evidence="1">
    <location>
        <begin position="1"/>
        <end position="32"/>
    </location>
</feature>
<name>A0A6V8QQ82_TRIAP</name>
<dbReference type="AlphaFoldDB" id="A0A6V8QQ82"/>
<gene>
    <name evidence="2" type="ORF">TASIC1_0004014900</name>
</gene>
<dbReference type="EMBL" id="BLZH01000004">
    <property type="protein sequence ID" value="GFP54525.1"/>
    <property type="molecule type" value="Genomic_DNA"/>
</dbReference>
<evidence type="ECO:0000313" key="3">
    <source>
        <dbReference type="Proteomes" id="UP000517252"/>
    </source>
</evidence>
<reference evidence="2 3" key="1">
    <citation type="submission" date="2020-07" db="EMBL/GenBank/DDBJ databases">
        <title>Trichoderma asperellum IC-1 whole genome shotgun sequence.</title>
        <authorList>
            <person name="Kanamasa S."/>
            <person name="Takahashi H."/>
        </authorList>
    </citation>
    <scope>NUCLEOTIDE SEQUENCE [LARGE SCALE GENOMIC DNA]</scope>
    <source>
        <strain evidence="2 3">IC-1</strain>
    </source>
</reference>
<dbReference type="Proteomes" id="UP000517252">
    <property type="component" value="Unassembled WGS sequence"/>
</dbReference>
<comment type="caution">
    <text evidence="2">The sequence shown here is derived from an EMBL/GenBank/DDBJ whole genome shotgun (WGS) entry which is preliminary data.</text>
</comment>
<protein>
    <submittedName>
        <fullName evidence="2">Uncharacterized protein</fullName>
    </submittedName>
</protein>
<evidence type="ECO:0000313" key="2">
    <source>
        <dbReference type="EMBL" id="GFP54525.1"/>
    </source>
</evidence>
<accession>A0A6V8QQ82</accession>
<dbReference type="OrthoDB" id="10476962at2759"/>
<proteinExistence type="predicted"/>
<organism evidence="2 3">
    <name type="scientific">Trichoderma asperellum</name>
    <name type="common">Filamentous fungus</name>
    <dbReference type="NCBI Taxonomy" id="101201"/>
    <lineage>
        <taxon>Eukaryota</taxon>
        <taxon>Fungi</taxon>
        <taxon>Dikarya</taxon>
        <taxon>Ascomycota</taxon>
        <taxon>Pezizomycotina</taxon>
        <taxon>Sordariomycetes</taxon>
        <taxon>Hypocreomycetidae</taxon>
        <taxon>Hypocreales</taxon>
        <taxon>Hypocreaceae</taxon>
        <taxon>Trichoderma</taxon>
    </lineage>
</organism>
<sequence>MNERALAAEKTVAQSTRTKQHPDGQAQRVESGDVDTEYIPRLSWLRATLRCGHDGQSIQAPCEEAAPARNIPSTPITPPGIRARRRFCLSHPPWAESIWRVPARRCWPRICWHRHGALQACIYEHQLAALQVRQRDSCVPALRAGQAAALCRLQRRSWPGKASGSVHDLILSPWHAPASIWSVGTPPTAAVPASIWKAQQRALKIRADMRLTQLAARQDGYRLSAGLPDPWSLA</sequence>
<evidence type="ECO:0000256" key="1">
    <source>
        <dbReference type="SAM" id="MobiDB-lite"/>
    </source>
</evidence>